<evidence type="ECO:0000313" key="13">
    <source>
        <dbReference type="Proteomes" id="UP000192578"/>
    </source>
</evidence>
<dbReference type="Pfam" id="PF03911">
    <property type="entry name" value="Sec61_beta"/>
    <property type="match status" value="1"/>
</dbReference>
<comment type="similarity">
    <text evidence="2">Belongs to the SEC61-beta family.</text>
</comment>
<evidence type="ECO:0000256" key="9">
    <source>
        <dbReference type="ARBA" id="ARBA00023136"/>
    </source>
</evidence>
<sequence>MNSALLLFWEKATGCADYESLVKVSPGVSVRGLIPWYRTACDGDLDYVNLSSGPCCHVPPRTKTQLLFFLFSGESAVGVDARLWYTVNDKYAFNLPLERSACSFPHFPLQENMAVKPASSTTVGASPRNAARPAGAKAGASGDAARGARKTGASSAGSRTTRSAVGAGGGSGGMWRFYSEDSPGIRVGPVPVLVMSLGFIALVFLLHIWGNWFLLLGLLNLVEIHRSYLLGVEKVVVNLK</sequence>
<keyword evidence="5" id="KW-0256">Endoplasmic reticulum</keyword>
<comment type="caution">
    <text evidence="12">The sequence shown here is derived from an EMBL/GenBank/DDBJ whole genome shotgun (WGS) entry which is preliminary data.</text>
</comment>
<evidence type="ECO:0000256" key="7">
    <source>
        <dbReference type="ARBA" id="ARBA00022989"/>
    </source>
</evidence>
<evidence type="ECO:0000256" key="10">
    <source>
        <dbReference type="SAM" id="MobiDB-lite"/>
    </source>
</evidence>
<comment type="subcellular location">
    <subcellularLocation>
        <location evidence="1">Endoplasmic reticulum membrane</location>
        <topology evidence="1">Single-pass membrane protein</topology>
    </subcellularLocation>
</comment>
<evidence type="ECO:0000256" key="8">
    <source>
        <dbReference type="ARBA" id="ARBA00023010"/>
    </source>
</evidence>
<name>A0A1W0WUS8_HYPEX</name>
<dbReference type="PANTHER" id="PTHR13509">
    <property type="entry name" value="SEC61 SUBUNIT BETA"/>
    <property type="match status" value="1"/>
</dbReference>
<evidence type="ECO:0000256" key="2">
    <source>
        <dbReference type="ARBA" id="ARBA00006103"/>
    </source>
</evidence>
<dbReference type="InterPro" id="IPR016482">
    <property type="entry name" value="SecG/Sec61-beta/Sbh"/>
</dbReference>
<keyword evidence="7 11" id="KW-1133">Transmembrane helix</keyword>
<dbReference type="Proteomes" id="UP000192578">
    <property type="component" value="Unassembled WGS sequence"/>
</dbReference>
<reference evidence="13" key="1">
    <citation type="submission" date="2017-01" db="EMBL/GenBank/DDBJ databases">
        <title>Comparative genomics of anhydrobiosis in the tardigrade Hypsibius dujardini.</title>
        <authorList>
            <person name="Yoshida Y."/>
            <person name="Koutsovoulos G."/>
            <person name="Laetsch D."/>
            <person name="Stevens L."/>
            <person name="Kumar S."/>
            <person name="Horikawa D."/>
            <person name="Ishino K."/>
            <person name="Komine S."/>
            <person name="Tomita M."/>
            <person name="Blaxter M."/>
            <person name="Arakawa K."/>
        </authorList>
    </citation>
    <scope>NUCLEOTIDE SEQUENCE [LARGE SCALE GENOMIC DNA]</scope>
    <source>
        <strain evidence="13">Z151</strain>
    </source>
</reference>
<organism evidence="12 13">
    <name type="scientific">Hypsibius exemplaris</name>
    <name type="common">Freshwater tardigrade</name>
    <dbReference type="NCBI Taxonomy" id="2072580"/>
    <lineage>
        <taxon>Eukaryota</taxon>
        <taxon>Metazoa</taxon>
        <taxon>Ecdysozoa</taxon>
        <taxon>Tardigrada</taxon>
        <taxon>Eutardigrada</taxon>
        <taxon>Parachela</taxon>
        <taxon>Hypsibioidea</taxon>
        <taxon>Hypsibiidae</taxon>
        <taxon>Hypsibius</taxon>
    </lineage>
</organism>
<evidence type="ECO:0000256" key="5">
    <source>
        <dbReference type="ARBA" id="ARBA00022824"/>
    </source>
</evidence>
<dbReference type="InterPro" id="IPR030671">
    <property type="entry name" value="Sec61-beta/Sbh"/>
</dbReference>
<dbReference type="EMBL" id="MTYJ01000044">
    <property type="protein sequence ID" value="OQV18969.1"/>
    <property type="molecule type" value="Genomic_DNA"/>
</dbReference>
<dbReference type="GO" id="GO:0006886">
    <property type="term" value="P:intracellular protein transport"/>
    <property type="evidence" value="ECO:0007669"/>
    <property type="project" value="InterPro"/>
</dbReference>
<evidence type="ECO:0000256" key="11">
    <source>
        <dbReference type="SAM" id="Phobius"/>
    </source>
</evidence>
<keyword evidence="6" id="KW-0653">Protein transport</keyword>
<dbReference type="OrthoDB" id="5401193at2759"/>
<keyword evidence="13" id="KW-1185">Reference proteome</keyword>
<proteinExistence type="inferred from homology"/>
<accession>A0A1W0WUS8</accession>
<evidence type="ECO:0000256" key="1">
    <source>
        <dbReference type="ARBA" id="ARBA00004389"/>
    </source>
</evidence>
<dbReference type="AlphaFoldDB" id="A0A1W0WUS8"/>
<keyword evidence="8" id="KW-0811">Translocation</keyword>
<feature type="transmembrane region" description="Helical" evidence="11">
    <location>
        <begin position="192"/>
        <end position="219"/>
    </location>
</feature>
<evidence type="ECO:0000313" key="12">
    <source>
        <dbReference type="EMBL" id="OQV18969.1"/>
    </source>
</evidence>
<evidence type="ECO:0000256" key="6">
    <source>
        <dbReference type="ARBA" id="ARBA00022927"/>
    </source>
</evidence>
<keyword evidence="3" id="KW-0813">Transport</keyword>
<dbReference type="GO" id="GO:0005784">
    <property type="term" value="C:Sec61 translocon complex"/>
    <property type="evidence" value="ECO:0007669"/>
    <property type="project" value="InterPro"/>
</dbReference>
<evidence type="ECO:0000256" key="3">
    <source>
        <dbReference type="ARBA" id="ARBA00022448"/>
    </source>
</evidence>
<feature type="compositionally biased region" description="Low complexity" evidence="10">
    <location>
        <begin position="130"/>
        <end position="165"/>
    </location>
</feature>
<feature type="region of interest" description="Disordered" evidence="10">
    <location>
        <begin position="118"/>
        <end position="168"/>
    </location>
</feature>
<keyword evidence="4 11" id="KW-0812">Transmembrane</keyword>
<gene>
    <name evidence="12" type="ORF">BV898_07024</name>
</gene>
<keyword evidence="9 11" id="KW-0472">Membrane</keyword>
<evidence type="ECO:0000256" key="4">
    <source>
        <dbReference type="ARBA" id="ARBA00022692"/>
    </source>
</evidence>
<protein>
    <submittedName>
        <fullName evidence="12">Uncharacterized protein</fullName>
    </submittedName>
</protein>